<name>A0AAV0YEC3_VICFA</name>
<evidence type="ECO:0000313" key="3">
    <source>
        <dbReference type="Proteomes" id="UP001157006"/>
    </source>
</evidence>
<sequence>MKIPKETQKKDDSDAYNDWCHGEDCWLEQEARMELVVCCDERSTEGVQILGLLCLLLLLFFFALTIAQTVYSAGQFYQILSPTNNSPPILPVTPRPRHL</sequence>
<accession>A0AAV0YEC3</accession>
<protein>
    <submittedName>
        <fullName evidence="2">Uncharacterized protein</fullName>
    </submittedName>
</protein>
<comment type="caution">
    <text evidence="2">The sequence shown here is derived from an EMBL/GenBank/DDBJ whole genome shotgun (WGS) entry which is preliminary data.</text>
</comment>
<keyword evidence="1" id="KW-0812">Transmembrane</keyword>
<evidence type="ECO:0000256" key="1">
    <source>
        <dbReference type="SAM" id="Phobius"/>
    </source>
</evidence>
<organism evidence="2 3">
    <name type="scientific">Vicia faba</name>
    <name type="common">Broad bean</name>
    <name type="synonym">Faba vulgaris</name>
    <dbReference type="NCBI Taxonomy" id="3906"/>
    <lineage>
        <taxon>Eukaryota</taxon>
        <taxon>Viridiplantae</taxon>
        <taxon>Streptophyta</taxon>
        <taxon>Embryophyta</taxon>
        <taxon>Tracheophyta</taxon>
        <taxon>Spermatophyta</taxon>
        <taxon>Magnoliopsida</taxon>
        <taxon>eudicotyledons</taxon>
        <taxon>Gunneridae</taxon>
        <taxon>Pentapetalae</taxon>
        <taxon>rosids</taxon>
        <taxon>fabids</taxon>
        <taxon>Fabales</taxon>
        <taxon>Fabaceae</taxon>
        <taxon>Papilionoideae</taxon>
        <taxon>50 kb inversion clade</taxon>
        <taxon>NPAAA clade</taxon>
        <taxon>Hologalegina</taxon>
        <taxon>IRL clade</taxon>
        <taxon>Fabeae</taxon>
        <taxon>Vicia</taxon>
    </lineage>
</organism>
<gene>
    <name evidence="2" type="ORF">VFH_U001880</name>
</gene>
<feature type="transmembrane region" description="Helical" evidence="1">
    <location>
        <begin position="49"/>
        <end position="71"/>
    </location>
</feature>
<keyword evidence="1" id="KW-1133">Transmembrane helix</keyword>
<keyword evidence="1" id="KW-0472">Membrane</keyword>
<dbReference type="AlphaFoldDB" id="A0AAV0YEC3"/>
<reference evidence="2 3" key="1">
    <citation type="submission" date="2023-01" db="EMBL/GenBank/DDBJ databases">
        <authorList>
            <person name="Kreplak J."/>
        </authorList>
    </citation>
    <scope>NUCLEOTIDE SEQUENCE [LARGE SCALE GENOMIC DNA]</scope>
</reference>
<evidence type="ECO:0000313" key="2">
    <source>
        <dbReference type="EMBL" id="CAI8582900.1"/>
    </source>
</evidence>
<keyword evidence="3" id="KW-1185">Reference proteome</keyword>
<dbReference type="EMBL" id="CATIWC010000248">
    <property type="protein sequence ID" value="CAI8582900.1"/>
    <property type="molecule type" value="Genomic_DNA"/>
</dbReference>
<dbReference type="Proteomes" id="UP001157006">
    <property type="component" value="Unassembled WGS sequence"/>
</dbReference>
<proteinExistence type="predicted"/>